<accession>A0A6L3YUU1</accession>
<feature type="domain" description="Metallo-beta-lactamase" evidence="3">
    <location>
        <begin position="48"/>
        <end position="248"/>
    </location>
</feature>
<dbReference type="PANTHER" id="PTHR43546:SF9">
    <property type="entry name" value="L-ASCORBATE-6-PHOSPHATE LACTONASE ULAG-RELATED"/>
    <property type="match status" value="1"/>
</dbReference>
<evidence type="ECO:0000313" key="4">
    <source>
        <dbReference type="EMBL" id="KAB2688518.1"/>
    </source>
</evidence>
<dbReference type="Gene3D" id="3.60.15.10">
    <property type="entry name" value="Ribonuclease Z/Hydroxyacylglutathione hydrolase-like"/>
    <property type="match status" value="1"/>
</dbReference>
<protein>
    <submittedName>
        <fullName evidence="4">MBL fold metallo-hydrolase</fullName>
    </submittedName>
</protein>
<evidence type="ECO:0000256" key="1">
    <source>
        <dbReference type="ARBA" id="ARBA00022801"/>
    </source>
</evidence>
<dbReference type="PANTHER" id="PTHR43546">
    <property type="entry name" value="UPF0173 METAL-DEPENDENT HYDROLASE MJ1163-RELATED"/>
    <property type="match status" value="1"/>
</dbReference>
<gene>
    <name evidence="4" type="ORF">F9L08_06125</name>
</gene>
<evidence type="ECO:0000259" key="3">
    <source>
        <dbReference type="Pfam" id="PF12706"/>
    </source>
</evidence>
<evidence type="ECO:0000256" key="2">
    <source>
        <dbReference type="SAM" id="SignalP"/>
    </source>
</evidence>
<proteinExistence type="predicted"/>
<dbReference type="InterPro" id="IPR036866">
    <property type="entry name" value="RibonucZ/Hydroxyglut_hydro"/>
</dbReference>
<keyword evidence="2" id="KW-0732">Signal</keyword>
<dbReference type="InterPro" id="IPR050114">
    <property type="entry name" value="UPF0173_UPF0282_UlaG_hydrolase"/>
</dbReference>
<dbReference type="EMBL" id="WBVX01000004">
    <property type="protein sequence ID" value="KAB2688518.1"/>
    <property type="molecule type" value="Genomic_DNA"/>
</dbReference>
<dbReference type="AlphaFoldDB" id="A0A6L3YUU1"/>
<name>A0A6L3YUU1_9HYPH</name>
<dbReference type="Pfam" id="PF12706">
    <property type="entry name" value="Lactamase_B_2"/>
    <property type="match status" value="1"/>
</dbReference>
<organism evidence="4 5">
    <name type="scientific">Brucella tritici</name>
    <dbReference type="NCBI Taxonomy" id="94626"/>
    <lineage>
        <taxon>Bacteria</taxon>
        <taxon>Pseudomonadati</taxon>
        <taxon>Pseudomonadota</taxon>
        <taxon>Alphaproteobacteria</taxon>
        <taxon>Hyphomicrobiales</taxon>
        <taxon>Brucellaceae</taxon>
        <taxon>Brucella/Ochrobactrum group</taxon>
        <taxon>Brucella</taxon>
    </lineage>
</organism>
<dbReference type="Proteomes" id="UP000481643">
    <property type="component" value="Unassembled WGS sequence"/>
</dbReference>
<sequence>MLLAGGAFAAMTFASTAGAQDVSSKGAQTAKITQVRNATLRVEYGDVRFLVDPMLAEVGSYPGVPGSAHSEMRNPLVPLTTPVEDIIDVDAVIVTHLHMDHWDSAAKEKLPKSLPIFSQNDEDAEKIRKDGFQDVRVLTETSEFKGVKLSKTEGQHGTDATMKVIGDRMGKVCGVAFSMPQYKTIYLAGDTVWNSHVQDAIARHKPEVIIVNAGNALFLGLDPIIMGMEDVLAVHKAAPEATLIASHMEALNHCILSRADLRAFSEKSGFSSNLLIPKDGETISI</sequence>
<feature type="signal peptide" evidence="2">
    <location>
        <begin position="1"/>
        <end position="19"/>
    </location>
</feature>
<dbReference type="InterPro" id="IPR001279">
    <property type="entry name" value="Metallo-B-lactamas"/>
</dbReference>
<dbReference type="GO" id="GO:0016787">
    <property type="term" value="F:hydrolase activity"/>
    <property type="evidence" value="ECO:0007669"/>
    <property type="project" value="UniProtKB-KW"/>
</dbReference>
<reference evidence="4 5" key="1">
    <citation type="submission" date="2019-09" db="EMBL/GenBank/DDBJ databases">
        <title>Taxonomic organization of the family Brucellaceae based on a phylogenomic approach.</title>
        <authorList>
            <person name="Leclercq S."/>
            <person name="Cloeckaert A."/>
            <person name="Zygmunt M.S."/>
        </authorList>
    </citation>
    <scope>NUCLEOTIDE SEQUENCE [LARGE SCALE GENOMIC DNA]</scope>
    <source>
        <strain evidence="4 5">WS1830</strain>
    </source>
</reference>
<feature type="chain" id="PRO_5026993876" evidence="2">
    <location>
        <begin position="20"/>
        <end position="285"/>
    </location>
</feature>
<keyword evidence="1 4" id="KW-0378">Hydrolase</keyword>
<dbReference type="SUPFAM" id="SSF56281">
    <property type="entry name" value="Metallo-hydrolase/oxidoreductase"/>
    <property type="match status" value="1"/>
</dbReference>
<evidence type="ECO:0000313" key="5">
    <source>
        <dbReference type="Proteomes" id="UP000481643"/>
    </source>
</evidence>
<comment type="caution">
    <text evidence="4">The sequence shown here is derived from an EMBL/GenBank/DDBJ whole genome shotgun (WGS) entry which is preliminary data.</text>
</comment>